<reference evidence="2" key="1">
    <citation type="journal article" date="2020" name="Stud. Mycol.">
        <title>101 Dothideomycetes genomes: a test case for predicting lifestyles and emergence of pathogens.</title>
        <authorList>
            <person name="Haridas S."/>
            <person name="Albert R."/>
            <person name="Binder M."/>
            <person name="Bloem J."/>
            <person name="Labutti K."/>
            <person name="Salamov A."/>
            <person name="Andreopoulos B."/>
            <person name="Baker S."/>
            <person name="Barry K."/>
            <person name="Bills G."/>
            <person name="Bluhm B."/>
            <person name="Cannon C."/>
            <person name="Castanera R."/>
            <person name="Culley D."/>
            <person name="Daum C."/>
            <person name="Ezra D."/>
            <person name="Gonzalez J."/>
            <person name="Henrissat B."/>
            <person name="Kuo A."/>
            <person name="Liang C."/>
            <person name="Lipzen A."/>
            <person name="Lutzoni F."/>
            <person name="Magnuson J."/>
            <person name="Mondo S."/>
            <person name="Nolan M."/>
            <person name="Ohm R."/>
            <person name="Pangilinan J."/>
            <person name="Park H.-J."/>
            <person name="Ramirez L."/>
            <person name="Alfaro M."/>
            <person name="Sun H."/>
            <person name="Tritt A."/>
            <person name="Yoshinaga Y."/>
            <person name="Zwiers L.-H."/>
            <person name="Turgeon B."/>
            <person name="Goodwin S."/>
            <person name="Spatafora J."/>
            <person name="Crous P."/>
            <person name="Grigoriev I."/>
        </authorList>
    </citation>
    <scope>NUCLEOTIDE SEQUENCE</scope>
    <source>
        <strain evidence="2">CBS 123094</strain>
    </source>
</reference>
<feature type="region of interest" description="Disordered" evidence="1">
    <location>
        <begin position="161"/>
        <end position="189"/>
    </location>
</feature>
<name>A0A6A5WRR7_9PLEO</name>
<evidence type="ECO:0000256" key="1">
    <source>
        <dbReference type="SAM" id="MobiDB-lite"/>
    </source>
</evidence>
<dbReference type="Proteomes" id="UP000799779">
    <property type="component" value="Unassembled WGS sequence"/>
</dbReference>
<protein>
    <submittedName>
        <fullName evidence="2">Uncharacterized protein</fullName>
    </submittedName>
</protein>
<evidence type="ECO:0000313" key="2">
    <source>
        <dbReference type="EMBL" id="KAF2004237.1"/>
    </source>
</evidence>
<sequence>MWPDMFASKNLHLPSPDFCSSDTAEDDVKLWRSDLEASQSRCQFQGRPWPASRANRHSALLDPARPCSLLHSTTTEPKTPKTHRLFKPAYLSCSFNTSNSNFFCQPNTSPSPSTTTSTRSTTRSHGSYVDKTLWRSSCRYVESCVCLFLQTLTPPQAAALSSTSTELDVRPSASLSGASAASAKKMHAE</sequence>
<proteinExistence type="predicted"/>
<gene>
    <name evidence="2" type="ORF">P154DRAFT_53729</name>
</gene>
<dbReference type="EMBL" id="ML977568">
    <property type="protein sequence ID" value="KAF2004237.1"/>
    <property type="molecule type" value="Genomic_DNA"/>
</dbReference>
<evidence type="ECO:0000313" key="3">
    <source>
        <dbReference type="Proteomes" id="UP000799779"/>
    </source>
</evidence>
<organism evidence="2 3">
    <name type="scientific">Amniculicola lignicola CBS 123094</name>
    <dbReference type="NCBI Taxonomy" id="1392246"/>
    <lineage>
        <taxon>Eukaryota</taxon>
        <taxon>Fungi</taxon>
        <taxon>Dikarya</taxon>
        <taxon>Ascomycota</taxon>
        <taxon>Pezizomycotina</taxon>
        <taxon>Dothideomycetes</taxon>
        <taxon>Pleosporomycetidae</taxon>
        <taxon>Pleosporales</taxon>
        <taxon>Amniculicolaceae</taxon>
        <taxon>Amniculicola</taxon>
    </lineage>
</organism>
<feature type="compositionally biased region" description="Low complexity" evidence="1">
    <location>
        <begin position="172"/>
        <end position="183"/>
    </location>
</feature>
<dbReference type="AlphaFoldDB" id="A0A6A5WRR7"/>
<keyword evidence="3" id="KW-1185">Reference proteome</keyword>
<accession>A0A6A5WRR7</accession>